<dbReference type="PANTHER" id="PTHR12526:SF630">
    <property type="entry name" value="GLYCOSYLTRANSFERASE"/>
    <property type="match status" value="1"/>
</dbReference>
<dbReference type="InterPro" id="IPR001296">
    <property type="entry name" value="Glyco_trans_1"/>
</dbReference>
<organism evidence="2 3">
    <name type="scientific">Flavobacterium davisii</name>
    <dbReference type="NCBI Taxonomy" id="2906077"/>
    <lineage>
        <taxon>Bacteria</taxon>
        <taxon>Pseudomonadati</taxon>
        <taxon>Bacteroidota</taxon>
        <taxon>Flavobacteriia</taxon>
        <taxon>Flavobacteriales</taxon>
        <taxon>Flavobacteriaceae</taxon>
        <taxon>Flavobacterium</taxon>
    </lineage>
</organism>
<gene>
    <name evidence="2" type="ORF">BWK59_13915</name>
</gene>
<dbReference type="CDD" id="cd03811">
    <property type="entry name" value="GT4_GT28_WabH-like"/>
    <property type="match status" value="1"/>
</dbReference>
<dbReference type="PANTHER" id="PTHR12526">
    <property type="entry name" value="GLYCOSYLTRANSFERASE"/>
    <property type="match status" value="1"/>
</dbReference>
<evidence type="ECO:0000313" key="3">
    <source>
        <dbReference type="Proteomes" id="UP000197768"/>
    </source>
</evidence>
<dbReference type="Pfam" id="PF00534">
    <property type="entry name" value="Glycos_transf_1"/>
    <property type="match status" value="1"/>
</dbReference>
<accession>A0A246GF92</accession>
<name>A0A246GF92_9FLAO</name>
<feature type="domain" description="Glycosyl transferase family 1" evidence="1">
    <location>
        <begin position="172"/>
        <end position="325"/>
    </location>
</feature>
<dbReference type="EMBL" id="MTCZ01000249">
    <property type="protein sequence ID" value="OWP82807.1"/>
    <property type="molecule type" value="Genomic_DNA"/>
</dbReference>
<dbReference type="RefSeq" id="WP_088394838.1">
    <property type="nucleotide sequence ID" value="NZ_MTCZ01000249.1"/>
</dbReference>
<evidence type="ECO:0000259" key="1">
    <source>
        <dbReference type="Pfam" id="PF00534"/>
    </source>
</evidence>
<comment type="caution">
    <text evidence="2">The sequence shown here is derived from an EMBL/GenBank/DDBJ whole genome shotgun (WGS) entry which is preliminary data.</text>
</comment>
<reference evidence="2 3" key="1">
    <citation type="journal article" date="2017" name="Infect. Genet. Evol.">
        <title>Comparative genome analysis of fish pathogen Flavobacterium columnare reveals extensive sequence diversity within the species.</title>
        <authorList>
            <person name="Kayansamruaj P."/>
            <person name="Dong H.T."/>
            <person name="Hirono I."/>
            <person name="Kondo H."/>
            <person name="Senapin S."/>
            <person name="Rodkhum C."/>
        </authorList>
    </citation>
    <scope>NUCLEOTIDE SEQUENCE [LARGE SCALE GENOMIC DNA]</scope>
    <source>
        <strain evidence="2 3">1215</strain>
    </source>
</reference>
<evidence type="ECO:0000313" key="2">
    <source>
        <dbReference type="EMBL" id="OWP82807.1"/>
    </source>
</evidence>
<dbReference type="GO" id="GO:0016757">
    <property type="term" value="F:glycosyltransferase activity"/>
    <property type="evidence" value="ECO:0007669"/>
    <property type="project" value="InterPro"/>
</dbReference>
<sequence>MRIVQLIDSLDVGGAERMAVNYANALSKVVELSGLIATRREGLLKNQILDSVEYLFINRKKTLDFNAYLTSRKYLVDNKITHIQAHSSSFFLAVLLKITIPELKIIWHDHYGFSENIRQRSFVTLKFFSLFFNNIISVNKKLESWAKEKLLCKKNIYLPNFFDWRLTNEIVSLKGEKGKRVLYLANLRPQKNHELLLKIAKEIIRLHPDWTFHLVGQDKIDDYSKVIKKQILDYKLHNNVFIYGEISNIAQVIASCDIGVLTSISEGLPVALLEYGAGGIPVVTTDVGEIPNFFNQKFGAIVKVRESEQFINELDDLIQDKKKRLNKGMAFQKFVNQSFNEYEIIKKFIEFCK</sequence>
<dbReference type="SUPFAM" id="SSF53756">
    <property type="entry name" value="UDP-Glycosyltransferase/glycogen phosphorylase"/>
    <property type="match status" value="1"/>
</dbReference>
<protein>
    <recommendedName>
        <fullName evidence="1">Glycosyl transferase family 1 domain-containing protein</fullName>
    </recommendedName>
</protein>
<dbReference type="Proteomes" id="UP000197768">
    <property type="component" value="Unassembled WGS sequence"/>
</dbReference>
<dbReference type="AlphaFoldDB" id="A0A246GF92"/>
<dbReference type="Gene3D" id="3.40.50.2000">
    <property type="entry name" value="Glycogen Phosphorylase B"/>
    <property type="match status" value="2"/>
</dbReference>
<proteinExistence type="predicted"/>